<evidence type="ECO:0000256" key="1">
    <source>
        <dbReference type="SAM" id="MobiDB-lite"/>
    </source>
</evidence>
<dbReference type="AlphaFoldDB" id="A0A0C3LG20"/>
<accession>A0A0C3LG20</accession>
<sequence length="221" mass="23364">MSTSKPEPSGKAPASTARPVSSASSIPKRKRASAPNAELIPTRVTTTQSTPAPKPPPQKMKDQSRQNTTDKVPLGMADGTTSKSKHSFALQSLGPPLICHAVDHQKLGRSWSTVVHTTPSLKGAQAASKDSKVAGDGHHNADVSMLGMSSSSHAGRMSLGTNTKSTSKDVKMASGNPNHKPRGKCFFFALRFPAFIATPVDSMATLQMCLCLVSPHRRLQA</sequence>
<dbReference type="EMBL" id="KN822952">
    <property type="protein sequence ID" value="KIO32893.1"/>
    <property type="molecule type" value="Genomic_DNA"/>
</dbReference>
<feature type="region of interest" description="Disordered" evidence="1">
    <location>
        <begin position="1"/>
        <end position="86"/>
    </location>
</feature>
<reference evidence="3" key="2">
    <citation type="submission" date="2015-01" db="EMBL/GenBank/DDBJ databases">
        <title>Evolutionary Origins and Diversification of the Mycorrhizal Mutualists.</title>
        <authorList>
            <consortium name="DOE Joint Genome Institute"/>
            <consortium name="Mycorrhizal Genomics Consortium"/>
            <person name="Kohler A."/>
            <person name="Kuo A."/>
            <person name="Nagy L.G."/>
            <person name="Floudas D."/>
            <person name="Copeland A."/>
            <person name="Barry K.W."/>
            <person name="Cichocki N."/>
            <person name="Veneault-Fourrey C."/>
            <person name="LaButti K."/>
            <person name="Lindquist E.A."/>
            <person name="Lipzen A."/>
            <person name="Lundell T."/>
            <person name="Morin E."/>
            <person name="Murat C."/>
            <person name="Riley R."/>
            <person name="Ohm R."/>
            <person name="Sun H."/>
            <person name="Tunlid A."/>
            <person name="Henrissat B."/>
            <person name="Grigoriev I.V."/>
            <person name="Hibbett D.S."/>
            <person name="Martin F."/>
        </authorList>
    </citation>
    <scope>NUCLEOTIDE SEQUENCE [LARGE SCALE GENOMIC DNA]</scope>
    <source>
        <strain evidence="3">MUT 4182</strain>
    </source>
</reference>
<gene>
    <name evidence="2" type="ORF">M407DRAFT_18352</name>
</gene>
<evidence type="ECO:0000313" key="2">
    <source>
        <dbReference type="EMBL" id="KIO32893.1"/>
    </source>
</evidence>
<reference evidence="2 3" key="1">
    <citation type="submission" date="2014-04" db="EMBL/GenBank/DDBJ databases">
        <authorList>
            <consortium name="DOE Joint Genome Institute"/>
            <person name="Kuo A."/>
            <person name="Girlanda M."/>
            <person name="Perotto S."/>
            <person name="Kohler A."/>
            <person name="Nagy L.G."/>
            <person name="Floudas D."/>
            <person name="Copeland A."/>
            <person name="Barry K.W."/>
            <person name="Cichocki N."/>
            <person name="Veneault-Fourrey C."/>
            <person name="LaButti K."/>
            <person name="Lindquist E.A."/>
            <person name="Lipzen A."/>
            <person name="Lundell T."/>
            <person name="Morin E."/>
            <person name="Murat C."/>
            <person name="Sun H."/>
            <person name="Tunlid A."/>
            <person name="Henrissat B."/>
            <person name="Grigoriev I.V."/>
            <person name="Hibbett D.S."/>
            <person name="Martin F."/>
            <person name="Nordberg H.P."/>
            <person name="Cantor M.N."/>
            <person name="Hua S.X."/>
        </authorList>
    </citation>
    <scope>NUCLEOTIDE SEQUENCE [LARGE SCALE GENOMIC DNA]</scope>
    <source>
        <strain evidence="2 3">MUT 4182</strain>
    </source>
</reference>
<proteinExistence type="predicted"/>
<name>A0A0C3LG20_9AGAM</name>
<dbReference type="Proteomes" id="UP000054248">
    <property type="component" value="Unassembled WGS sequence"/>
</dbReference>
<keyword evidence="3" id="KW-1185">Reference proteome</keyword>
<evidence type="ECO:0000313" key="3">
    <source>
        <dbReference type="Proteomes" id="UP000054248"/>
    </source>
</evidence>
<dbReference type="HOGENOM" id="CLU_109066_0_0_1"/>
<protein>
    <submittedName>
        <fullName evidence="2">Uncharacterized protein</fullName>
    </submittedName>
</protein>
<organism evidence="2 3">
    <name type="scientific">Tulasnella calospora MUT 4182</name>
    <dbReference type="NCBI Taxonomy" id="1051891"/>
    <lineage>
        <taxon>Eukaryota</taxon>
        <taxon>Fungi</taxon>
        <taxon>Dikarya</taxon>
        <taxon>Basidiomycota</taxon>
        <taxon>Agaricomycotina</taxon>
        <taxon>Agaricomycetes</taxon>
        <taxon>Cantharellales</taxon>
        <taxon>Tulasnellaceae</taxon>
        <taxon>Tulasnella</taxon>
    </lineage>
</organism>